<dbReference type="RefSeq" id="XP_045260372.1">
    <property type="nucleotide sequence ID" value="XM_045406720.1"/>
</dbReference>
<evidence type="ECO:0000313" key="12">
    <source>
        <dbReference type="Proteomes" id="UP000613401"/>
    </source>
</evidence>
<organism evidence="11 12">
    <name type="scientific">Colletotrichum gloeosporioides</name>
    <name type="common">Anthracnose fungus</name>
    <name type="synonym">Glomerella cingulata</name>
    <dbReference type="NCBI Taxonomy" id="474922"/>
    <lineage>
        <taxon>Eukaryota</taxon>
        <taxon>Fungi</taxon>
        <taxon>Dikarya</taxon>
        <taxon>Ascomycota</taxon>
        <taxon>Pezizomycotina</taxon>
        <taxon>Sordariomycetes</taxon>
        <taxon>Hypocreomycetidae</taxon>
        <taxon>Glomerellales</taxon>
        <taxon>Glomerellaceae</taxon>
        <taxon>Colletotrichum</taxon>
        <taxon>Colletotrichum gloeosporioides species complex</taxon>
    </lineage>
</organism>
<evidence type="ECO:0000313" key="11">
    <source>
        <dbReference type="EMBL" id="KAF3801213.1"/>
    </source>
</evidence>
<reference evidence="11" key="2">
    <citation type="submission" date="2020-03" db="EMBL/GenBank/DDBJ databases">
        <authorList>
            <person name="Fu F.-F."/>
            <person name="Chen J."/>
        </authorList>
    </citation>
    <scope>NUCLEOTIDE SEQUENCE</scope>
    <source>
        <strain evidence="11">Lc1</strain>
    </source>
</reference>
<dbReference type="GO" id="GO:0034657">
    <property type="term" value="C:GID complex"/>
    <property type="evidence" value="ECO:0007669"/>
    <property type="project" value="TreeGrafter"/>
</dbReference>
<feature type="domain" description="RING-Gid-type" evidence="10">
    <location>
        <begin position="368"/>
        <end position="429"/>
    </location>
</feature>
<dbReference type="SMART" id="SM00668">
    <property type="entry name" value="CTLH"/>
    <property type="match status" value="1"/>
</dbReference>
<evidence type="ECO:0000259" key="9">
    <source>
        <dbReference type="PROSITE" id="PS50897"/>
    </source>
</evidence>
<protein>
    <submittedName>
        <fullName evidence="11">Protein FYV10</fullName>
    </submittedName>
</protein>
<dbReference type="InterPro" id="IPR045098">
    <property type="entry name" value="Fyv10_fam"/>
</dbReference>
<comment type="function">
    <text evidence="1">Involved in the proteasome-dependent degradation of fructose-1,6-bisphosphatase.</text>
</comment>
<dbReference type="PANTHER" id="PTHR12170:SF2">
    <property type="entry name" value="E3 UBIQUITIN-PROTEIN TRANSFERASE MAEA"/>
    <property type="match status" value="1"/>
</dbReference>
<evidence type="ECO:0000256" key="5">
    <source>
        <dbReference type="ARBA" id="ARBA00022723"/>
    </source>
</evidence>
<dbReference type="InterPro" id="IPR013144">
    <property type="entry name" value="CRA_dom"/>
</dbReference>
<dbReference type="GO" id="GO:0061630">
    <property type="term" value="F:ubiquitin protein ligase activity"/>
    <property type="evidence" value="ECO:0007669"/>
    <property type="project" value="InterPro"/>
</dbReference>
<dbReference type="Proteomes" id="UP000613401">
    <property type="component" value="Unassembled WGS sequence"/>
</dbReference>
<comment type="similarity">
    <text evidence="3">Belongs to the FYV10 family.</text>
</comment>
<evidence type="ECO:0000256" key="4">
    <source>
        <dbReference type="ARBA" id="ARBA00022490"/>
    </source>
</evidence>
<reference evidence="11" key="1">
    <citation type="journal article" date="2020" name="Phytopathology">
        <title>Genome sequence and comparative analysis of Colletotrichum gloeosporioides isolated from Liriodendron leaves.</title>
        <authorList>
            <person name="Fu F.F."/>
            <person name="Hao Z."/>
            <person name="Wang P."/>
            <person name="Lu Y."/>
            <person name="Xue L.J."/>
            <person name="Wei G."/>
            <person name="Tian Y."/>
            <person name="Baishi H."/>
            <person name="Xu H."/>
            <person name="Shi J."/>
            <person name="Cheng T."/>
            <person name="Wang G."/>
            <person name="Yi Y."/>
            <person name="Chen J."/>
        </authorList>
    </citation>
    <scope>NUCLEOTIDE SEQUENCE</scope>
    <source>
        <strain evidence="11">Lc1</strain>
    </source>
</reference>
<gene>
    <name evidence="11" type="ORF">GCG54_00006721</name>
</gene>
<keyword evidence="5" id="KW-0479">Metal-binding</keyword>
<evidence type="ECO:0000256" key="1">
    <source>
        <dbReference type="ARBA" id="ARBA00002343"/>
    </source>
</evidence>
<dbReference type="Pfam" id="PF10607">
    <property type="entry name" value="CTLH"/>
    <property type="match status" value="1"/>
</dbReference>
<comment type="caution">
    <text evidence="11">The sequence shown here is derived from an EMBL/GenBank/DDBJ whole genome shotgun (WGS) entry which is preliminary data.</text>
</comment>
<keyword evidence="6 8" id="KW-0863">Zinc-finger</keyword>
<dbReference type="AlphaFoldDB" id="A0A8H4FG72"/>
<dbReference type="InterPro" id="IPR044063">
    <property type="entry name" value="ZF_RING_GID"/>
</dbReference>
<dbReference type="SMART" id="SM00757">
    <property type="entry name" value="CRA"/>
    <property type="match status" value="1"/>
</dbReference>
<dbReference type="GeneID" id="69013869"/>
<keyword evidence="4" id="KW-0963">Cytoplasm</keyword>
<sequence length="444" mass="49841">MADHEHSIIKHQDHLLLVRGPLLALRHDDQPLLRLPYELLRKNFRQAHFTVEKDSTAIKSLLKETATASVNGRASPDDVLKNLDTMIARMRGVKRKLAAHADEEARLTRQAGARISHLGDLYGMHSVDDVKYEAWSRARLDRLLVDYLLRHGYNESAKALTAERGMDDLVDVETFVQMSRIQEALRNGSVVEALAWCQDNKKELRKMDVRSLPQHPPPSKDANDLSQSNLEFMLRFQQYIELVRTQSQPKLLDAIAHAKRYLVPFKATYPEELRKAFGLLAYPPNAANAVYSDLYSPDRWNTLADLFTRTHNSLLALPSFPLLHIALSSGLSALKTPACHSANSSHVAPSDANTATNASATAGTQSVCPICSTELNDLARNVPYAHHTKSYVEHDLLLLPNSRAYGKERLEDYAKKSGLPPDQVKDLRTGDIYSVDKLKKVFIT</sequence>
<keyword evidence="12" id="KW-1185">Reference proteome</keyword>
<dbReference type="InterPro" id="IPR006595">
    <property type="entry name" value="CTLH_C"/>
</dbReference>
<feature type="domain" description="CTLH" evidence="9">
    <location>
        <begin position="174"/>
        <end position="250"/>
    </location>
</feature>
<name>A0A8H4FG72_COLGL</name>
<evidence type="ECO:0000256" key="6">
    <source>
        <dbReference type="ARBA" id="ARBA00022771"/>
    </source>
</evidence>
<evidence type="ECO:0000256" key="2">
    <source>
        <dbReference type="ARBA" id="ARBA00004496"/>
    </source>
</evidence>
<dbReference type="PROSITE" id="PS50897">
    <property type="entry name" value="CTLH"/>
    <property type="match status" value="1"/>
</dbReference>
<evidence type="ECO:0000256" key="3">
    <source>
        <dbReference type="ARBA" id="ARBA00010615"/>
    </source>
</evidence>
<dbReference type="GO" id="GO:0043161">
    <property type="term" value="P:proteasome-mediated ubiquitin-dependent protein catabolic process"/>
    <property type="evidence" value="ECO:0007669"/>
    <property type="project" value="InterPro"/>
</dbReference>
<dbReference type="PROSITE" id="PS50896">
    <property type="entry name" value="LISH"/>
    <property type="match status" value="1"/>
</dbReference>
<dbReference type="GO" id="GO:0005737">
    <property type="term" value="C:cytoplasm"/>
    <property type="evidence" value="ECO:0007669"/>
    <property type="project" value="UniProtKB-SubCell"/>
</dbReference>
<dbReference type="SMART" id="SM00667">
    <property type="entry name" value="LisH"/>
    <property type="match status" value="1"/>
</dbReference>
<dbReference type="PROSITE" id="PS51867">
    <property type="entry name" value="ZF_RING_GID"/>
    <property type="match status" value="1"/>
</dbReference>
<keyword evidence="7" id="KW-0862">Zinc</keyword>
<dbReference type="InterPro" id="IPR024964">
    <property type="entry name" value="CTLH/CRA"/>
</dbReference>
<evidence type="ECO:0000256" key="7">
    <source>
        <dbReference type="ARBA" id="ARBA00022833"/>
    </source>
</evidence>
<dbReference type="InterPro" id="IPR006594">
    <property type="entry name" value="LisH"/>
</dbReference>
<feature type="zinc finger region" description="RING-Gid-type" evidence="8">
    <location>
        <begin position="368"/>
        <end position="429"/>
    </location>
</feature>
<dbReference type="PANTHER" id="PTHR12170">
    <property type="entry name" value="MACROPHAGE ERYTHROBLAST ATTACHER-RELATED"/>
    <property type="match status" value="1"/>
</dbReference>
<accession>A0A8H4FG72</accession>
<evidence type="ECO:0000259" key="10">
    <source>
        <dbReference type="PROSITE" id="PS51867"/>
    </source>
</evidence>
<evidence type="ECO:0000256" key="8">
    <source>
        <dbReference type="PROSITE-ProRule" id="PRU01215"/>
    </source>
</evidence>
<proteinExistence type="inferred from homology"/>
<comment type="subcellular location">
    <subcellularLocation>
        <location evidence="2">Cytoplasm</location>
    </subcellularLocation>
</comment>
<dbReference type="GO" id="GO:0005634">
    <property type="term" value="C:nucleus"/>
    <property type="evidence" value="ECO:0007669"/>
    <property type="project" value="TreeGrafter"/>
</dbReference>
<dbReference type="EMBL" id="WVTB01000068">
    <property type="protein sequence ID" value="KAF3801213.1"/>
    <property type="molecule type" value="Genomic_DNA"/>
</dbReference>
<dbReference type="GO" id="GO:0008270">
    <property type="term" value="F:zinc ion binding"/>
    <property type="evidence" value="ECO:0007669"/>
    <property type="project" value="UniProtKB-KW"/>
</dbReference>